<evidence type="ECO:0000313" key="1">
    <source>
        <dbReference type="EMBL" id="KAB5329392.1"/>
    </source>
</evidence>
<dbReference type="EMBL" id="WCLA01000007">
    <property type="protein sequence ID" value="KAB5329392.1"/>
    <property type="molecule type" value="Genomic_DNA"/>
</dbReference>
<gene>
    <name evidence="1" type="ORF">F9950_05180</name>
</gene>
<proteinExistence type="predicted"/>
<name>A0A7J5LPX8_BACSE</name>
<accession>A0A7J5LPX8</accession>
<reference evidence="1 2" key="1">
    <citation type="journal article" date="2019" name="Nat. Med.">
        <title>A library of human gut bacterial isolates paired with longitudinal multiomics data enables mechanistic microbiome research.</title>
        <authorList>
            <person name="Poyet M."/>
            <person name="Groussin M."/>
            <person name="Gibbons S.M."/>
            <person name="Avila-Pacheco J."/>
            <person name="Jiang X."/>
            <person name="Kearney S.M."/>
            <person name="Perrotta A.R."/>
            <person name="Berdy B."/>
            <person name="Zhao S."/>
            <person name="Lieberman T.D."/>
            <person name="Swanson P.K."/>
            <person name="Smith M."/>
            <person name="Roesemann S."/>
            <person name="Alexander J.E."/>
            <person name="Rich S.A."/>
            <person name="Livny J."/>
            <person name="Vlamakis H."/>
            <person name="Clish C."/>
            <person name="Bullock K."/>
            <person name="Deik A."/>
            <person name="Scott J."/>
            <person name="Pierce K.A."/>
            <person name="Xavier R.J."/>
            <person name="Alm E.J."/>
        </authorList>
    </citation>
    <scope>NUCLEOTIDE SEQUENCE [LARGE SCALE GENOMIC DNA]</scope>
    <source>
        <strain evidence="1 2">BIOML-A2</strain>
    </source>
</reference>
<feature type="non-terminal residue" evidence="1">
    <location>
        <position position="1"/>
    </location>
</feature>
<protein>
    <submittedName>
        <fullName evidence="1">Uncharacterized protein</fullName>
    </submittedName>
</protein>
<evidence type="ECO:0000313" key="2">
    <source>
        <dbReference type="Proteomes" id="UP000431177"/>
    </source>
</evidence>
<dbReference type="Proteomes" id="UP000431177">
    <property type="component" value="Unassembled WGS sequence"/>
</dbReference>
<organism evidence="1 2">
    <name type="scientific">Bacteroides stercoris</name>
    <dbReference type="NCBI Taxonomy" id="46506"/>
    <lineage>
        <taxon>Bacteria</taxon>
        <taxon>Pseudomonadati</taxon>
        <taxon>Bacteroidota</taxon>
        <taxon>Bacteroidia</taxon>
        <taxon>Bacteroidales</taxon>
        <taxon>Bacteroidaceae</taxon>
        <taxon>Bacteroides</taxon>
    </lineage>
</organism>
<sequence>LSANSVMRGRLDARRTLKSLVADLRLKTLYNPFFHTACRKKECKTHFPIGEKHIDLPPELHQSGRYLRHIRHKTNPRFTMSHRKTGILLSS</sequence>
<dbReference type="AlphaFoldDB" id="A0A7J5LPX8"/>
<comment type="caution">
    <text evidence="1">The sequence shown here is derived from an EMBL/GenBank/DDBJ whole genome shotgun (WGS) entry which is preliminary data.</text>
</comment>